<keyword evidence="2" id="KW-0067">ATP-binding</keyword>
<dbReference type="GO" id="GO:0005524">
    <property type="term" value="F:ATP binding"/>
    <property type="evidence" value="ECO:0007669"/>
    <property type="project" value="UniProtKB-KW"/>
</dbReference>
<accession>A0ABR6ZFP6</accession>
<dbReference type="RefSeq" id="WP_186956060.1">
    <property type="nucleotide sequence ID" value="NZ_JACOFX010000017.1"/>
</dbReference>
<dbReference type="PANTHER" id="PTHR34301:SF8">
    <property type="entry name" value="ATPASE DOMAIN-CONTAINING PROTEIN"/>
    <property type="match status" value="1"/>
</dbReference>
<dbReference type="SUPFAM" id="SSF52540">
    <property type="entry name" value="P-loop containing nucleoside triphosphate hydrolases"/>
    <property type="match status" value="1"/>
</dbReference>
<name>A0ABR6ZFP6_9BURK</name>
<dbReference type="Proteomes" id="UP000646911">
    <property type="component" value="Unassembled WGS sequence"/>
</dbReference>
<evidence type="ECO:0000313" key="2">
    <source>
        <dbReference type="EMBL" id="MBC3910553.1"/>
    </source>
</evidence>
<protein>
    <submittedName>
        <fullName evidence="2">ATP-binding protein</fullName>
    </submittedName>
</protein>
<evidence type="ECO:0000313" key="3">
    <source>
        <dbReference type="Proteomes" id="UP000646911"/>
    </source>
</evidence>
<keyword evidence="3" id="KW-1185">Reference proteome</keyword>
<dbReference type="InterPro" id="IPR027417">
    <property type="entry name" value="P-loop_NTPase"/>
</dbReference>
<proteinExistence type="predicted"/>
<dbReference type="PANTHER" id="PTHR34301">
    <property type="entry name" value="DNA-BINDING PROTEIN-RELATED"/>
    <property type="match status" value="1"/>
</dbReference>
<dbReference type="EMBL" id="JACOFX010000017">
    <property type="protein sequence ID" value="MBC3910553.1"/>
    <property type="molecule type" value="Genomic_DNA"/>
</dbReference>
<sequence>MDNIAGTPVEGENFFGRSTEVGRLADILRNDDILLLGPRRIGKTSICRAVMAHVKASNWHAIEINVASCEDELAFLEKLHSALAPEMASLGSKIKDKFAATFDAISTRIKSIKIAVTGAGTASVDLAAPASEDWIHLGNDLLRLLMQADQPWLVYIDELPIMLFNMIRNDTPGGVKRVRRFLDWFRNDVRALPGSHSVRWLVSGSVGLDTLVQQHGMADTINSLNHQHLAAFTEDVAIAMLLKLAERYQLALDNEAARKLVAAVQWAQPYYLQKAFHYLRQRVSANLSTNANTATVADIISQIEPAMNDMVQPGSDNDFHHWEQRLALQLGAAQAAHAIALLSLAAQDATGARPENMLIHLEGRMPNDSTEKQREMFINLRDILQRDAYWWPDESSGNKRYRFHLEPLRRWWLRRNSL</sequence>
<evidence type="ECO:0000259" key="1">
    <source>
        <dbReference type="Pfam" id="PF13191"/>
    </source>
</evidence>
<gene>
    <name evidence="2" type="ORF">H8L47_23585</name>
</gene>
<feature type="domain" description="Orc1-like AAA ATPase" evidence="1">
    <location>
        <begin position="13"/>
        <end position="159"/>
    </location>
</feature>
<keyword evidence="2" id="KW-0547">Nucleotide-binding</keyword>
<comment type="caution">
    <text evidence="2">The sequence shown here is derived from an EMBL/GenBank/DDBJ whole genome shotgun (WGS) entry which is preliminary data.</text>
</comment>
<dbReference type="Pfam" id="PF13191">
    <property type="entry name" value="AAA_16"/>
    <property type="match status" value="1"/>
</dbReference>
<reference evidence="2 3" key="1">
    <citation type="submission" date="2020-08" db="EMBL/GenBank/DDBJ databases">
        <title>Novel species isolated from subtropical streams in China.</title>
        <authorList>
            <person name="Lu H."/>
        </authorList>
    </citation>
    <scope>NUCLEOTIDE SEQUENCE [LARGE SCALE GENOMIC DNA]</scope>
    <source>
        <strain evidence="2 3">NL8W</strain>
    </source>
</reference>
<dbReference type="Gene3D" id="3.40.50.300">
    <property type="entry name" value="P-loop containing nucleotide triphosphate hydrolases"/>
    <property type="match status" value="1"/>
</dbReference>
<dbReference type="InterPro" id="IPR041664">
    <property type="entry name" value="AAA_16"/>
</dbReference>
<organism evidence="2 3">
    <name type="scientific">Undibacterium umbellatum</name>
    <dbReference type="NCBI Taxonomy" id="2762300"/>
    <lineage>
        <taxon>Bacteria</taxon>
        <taxon>Pseudomonadati</taxon>
        <taxon>Pseudomonadota</taxon>
        <taxon>Betaproteobacteria</taxon>
        <taxon>Burkholderiales</taxon>
        <taxon>Oxalobacteraceae</taxon>
        <taxon>Undibacterium</taxon>
    </lineage>
</organism>